<dbReference type="GO" id="GO:0004488">
    <property type="term" value="F:methylenetetrahydrofolate dehydrogenase (NADP+) activity"/>
    <property type="evidence" value="ECO:0007669"/>
    <property type="project" value="InterPro"/>
</dbReference>
<dbReference type="PANTHER" id="PTHR48099">
    <property type="entry name" value="C-1-TETRAHYDROFOLATE SYNTHASE, CYTOPLASMIC-RELATED"/>
    <property type="match status" value="1"/>
</dbReference>
<comment type="caution">
    <text evidence="3">The sequence shown here is derived from an EMBL/GenBank/DDBJ whole genome shotgun (WGS) entry which is preliminary data.</text>
</comment>
<dbReference type="GO" id="GO:0035999">
    <property type="term" value="P:tetrahydrofolate interconversion"/>
    <property type="evidence" value="ECO:0007669"/>
    <property type="project" value="TreeGrafter"/>
</dbReference>
<accession>A0A0L7KUZ5</accession>
<gene>
    <name evidence="3" type="ORF">OBRU01_18790</name>
</gene>
<organism evidence="3 4">
    <name type="scientific">Operophtera brumata</name>
    <name type="common">Winter moth</name>
    <name type="synonym">Phalaena brumata</name>
    <dbReference type="NCBI Taxonomy" id="104452"/>
    <lineage>
        <taxon>Eukaryota</taxon>
        <taxon>Metazoa</taxon>
        <taxon>Ecdysozoa</taxon>
        <taxon>Arthropoda</taxon>
        <taxon>Hexapoda</taxon>
        <taxon>Insecta</taxon>
        <taxon>Pterygota</taxon>
        <taxon>Neoptera</taxon>
        <taxon>Endopterygota</taxon>
        <taxon>Lepidoptera</taxon>
        <taxon>Glossata</taxon>
        <taxon>Ditrysia</taxon>
        <taxon>Geometroidea</taxon>
        <taxon>Geometridae</taxon>
        <taxon>Larentiinae</taxon>
        <taxon>Operophtera</taxon>
    </lineage>
</organism>
<dbReference type="PRINTS" id="PR00085">
    <property type="entry name" value="THFDHDRGNASE"/>
</dbReference>
<dbReference type="GO" id="GO:0004477">
    <property type="term" value="F:methenyltetrahydrofolate cyclohydrolase activity"/>
    <property type="evidence" value="ECO:0007669"/>
    <property type="project" value="UniProtKB-EC"/>
</dbReference>
<protein>
    <recommendedName>
        <fullName evidence="1">methenyltetrahydrofolate cyclohydrolase</fullName>
        <ecNumber evidence="1">3.5.4.9</ecNumber>
    </recommendedName>
</protein>
<dbReference type="STRING" id="104452.A0A0L7KUZ5"/>
<dbReference type="InterPro" id="IPR036291">
    <property type="entry name" value="NAD(P)-bd_dom_sf"/>
</dbReference>
<feature type="domain" description="Tetrahydrofolate dehydrogenase/cyclohydrolase NAD(P)-binding" evidence="2">
    <location>
        <begin position="86"/>
        <end position="132"/>
    </location>
</feature>
<dbReference type="AlphaFoldDB" id="A0A0L7KUZ5"/>
<dbReference type="Gene3D" id="3.40.50.10860">
    <property type="entry name" value="Leucine Dehydrogenase, chain A, domain 1"/>
    <property type="match status" value="1"/>
</dbReference>
<dbReference type="EMBL" id="JTDY01005602">
    <property type="protein sequence ID" value="KOB66844.1"/>
    <property type="molecule type" value="Genomic_DNA"/>
</dbReference>
<reference evidence="3 4" key="1">
    <citation type="journal article" date="2015" name="Genome Biol. Evol.">
        <title>The genome of winter moth (Operophtera brumata) provides a genomic perspective on sexual dimorphism and phenology.</title>
        <authorList>
            <person name="Derks M.F."/>
            <person name="Smit S."/>
            <person name="Salis L."/>
            <person name="Schijlen E."/>
            <person name="Bossers A."/>
            <person name="Mateman C."/>
            <person name="Pijl A.S."/>
            <person name="de Ridder D."/>
            <person name="Groenen M.A."/>
            <person name="Visser M.E."/>
            <person name="Megens H.J."/>
        </authorList>
    </citation>
    <scope>NUCLEOTIDE SEQUENCE [LARGE SCALE GENOMIC DNA]</scope>
    <source>
        <strain evidence="3">WM2013NL</strain>
        <tissue evidence="3">Head and thorax</tissue>
    </source>
</reference>
<dbReference type="InterPro" id="IPR020631">
    <property type="entry name" value="THF_DH/CycHdrlase_NAD-bd_dom"/>
</dbReference>
<feature type="non-terminal residue" evidence="3">
    <location>
        <position position="1"/>
    </location>
</feature>
<dbReference type="PANTHER" id="PTHR48099:SF5">
    <property type="entry name" value="C-1-TETRAHYDROFOLATE SYNTHASE, CYTOPLASMIC"/>
    <property type="match status" value="1"/>
</dbReference>
<dbReference type="Proteomes" id="UP000037510">
    <property type="component" value="Unassembled WGS sequence"/>
</dbReference>
<keyword evidence="4" id="KW-1185">Reference proteome</keyword>
<name>A0A0L7KUZ5_OPEBR</name>
<evidence type="ECO:0000313" key="4">
    <source>
        <dbReference type="Proteomes" id="UP000037510"/>
    </source>
</evidence>
<dbReference type="EC" id="3.5.4.9" evidence="1"/>
<evidence type="ECO:0000256" key="1">
    <source>
        <dbReference type="ARBA" id="ARBA00012776"/>
    </source>
</evidence>
<dbReference type="GO" id="GO:0005829">
    <property type="term" value="C:cytosol"/>
    <property type="evidence" value="ECO:0007669"/>
    <property type="project" value="TreeGrafter"/>
</dbReference>
<dbReference type="InterPro" id="IPR000672">
    <property type="entry name" value="THF_DH/CycHdrlase"/>
</dbReference>
<evidence type="ECO:0000259" key="2">
    <source>
        <dbReference type="Pfam" id="PF02882"/>
    </source>
</evidence>
<dbReference type="Gene3D" id="3.40.50.720">
    <property type="entry name" value="NAD(P)-binding Rossmann-like Domain"/>
    <property type="match status" value="1"/>
</dbReference>
<proteinExistence type="predicted"/>
<dbReference type="InterPro" id="IPR046346">
    <property type="entry name" value="Aminoacid_DH-like_N_sf"/>
</dbReference>
<feature type="non-terminal residue" evidence="3">
    <location>
        <position position="132"/>
    </location>
</feature>
<dbReference type="SUPFAM" id="SSF51735">
    <property type="entry name" value="NAD(P)-binding Rossmann-fold domains"/>
    <property type="match status" value="1"/>
</dbReference>
<dbReference type="Pfam" id="PF02882">
    <property type="entry name" value="THF_DHG_CYH_C"/>
    <property type="match status" value="1"/>
</dbReference>
<dbReference type="SUPFAM" id="SSF53223">
    <property type="entry name" value="Aminoacid dehydrogenase-like, N-terminal domain"/>
    <property type="match status" value="1"/>
</dbReference>
<sequence length="132" mass="14180">IVHKPPLNNPIISSIENELRQQVSEGKAKLPSFQPKLAIVQMPLDSVHSIDNHRVTDAVSPDKDVDGLNTVNEGRIACGDFSGFVPCTPAGCVELIKRTGVPIAGKNVVVLGRSRIVGTPVSELLKWEHATV</sequence>
<evidence type="ECO:0000313" key="3">
    <source>
        <dbReference type="EMBL" id="KOB66844.1"/>
    </source>
</evidence>